<reference evidence="7 8" key="1">
    <citation type="submission" date="2024-09" db="EMBL/GenBank/DDBJ databases">
        <title>Rethinking Asexuality: The Enigmatic Case of Functional Sexual Genes in Lepraria (Stereocaulaceae).</title>
        <authorList>
            <person name="Doellman M."/>
            <person name="Sun Y."/>
            <person name="Barcenas-Pena A."/>
            <person name="Lumbsch H.T."/>
            <person name="Grewe F."/>
        </authorList>
    </citation>
    <scope>NUCLEOTIDE SEQUENCE [LARGE SCALE GENOMIC DNA]</scope>
    <source>
        <strain evidence="7 8">Grewe 0041</strain>
    </source>
</reference>
<keyword evidence="3" id="KW-0862">Zinc</keyword>
<proteinExistence type="predicted"/>
<evidence type="ECO:0000256" key="5">
    <source>
        <dbReference type="SAM" id="MobiDB-lite"/>
    </source>
</evidence>
<feature type="compositionally biased region" description="Polar residues" evidence="5">
    <location>
        <begin position="61"/>
        <end position="73"/>
    </location>
</feature>
<keyword evidence="2 4" id="KW-0863">Zinc-finger</keyword>
<sequence>MTSTKPGLTRQSDMSSTEPDTPFKGVPYSSLPSTPSNRKERSDIASIRTRSPPPVFCYPSYLTTPISPGQSRDSPIVLDDDQGSHNAHTTRSSRETVLDDPIDWLAKEPDRLTLLLWPMTPKLKRRIQKLSSVDKDRLIDGLWQAGHSYRRESQRVTKKYRRPSDQRPLLHRNKETPITLTSGIDDESAVPRQPANSQTTCPICMEERINSVTGCGHGFCNECIKRWTEKEKKNKSCPICREPMNGVFHIYL</sequence>
<dbReference type="InterPro" id="IPR001841">
    <property type="entry name" value="Znf_RING"/>
</dbReference>
<gene>
    <name evidence="7" type="ORF">ABVK25_010793</name>
</gene>
<feature type="domain" description="RING-type" evidence="6">
    <location>
        <begin position="201"/>
        <end position="241"/>
    </location>
</feature>
<dbReference type="Gene3D" id="3.30.40.10">
    <property type="entry name" value="Zinc/RING finger domain, C3HC4 (zinc finger)"/>
    <property type="match status" value="1"/>
</dbReference>
<dbReference type="CDD" id="cd16449">
    <property type="entry name" value="RING-HC"/>
    <property type="match status" value="1"/>
</dbReference>
<evidence type="ECO:0000259" key="6">
    <source>
        <dbReference type="PROSITE" id="PS50089"/>
    </source>
</evidence>
<name>A0ABR4ATZ0_9LECA</name>
<feature type="region of interest" description="Disordered" evidence="5">
    <location>
        <begin position="1"/>
        <end position="95"/>
    </location>
</feature>
<dbReference type="EMBL" id="JBHFEH010000075">
    <property type="protein sequence ID" value="KAL2048940.1"/>
    <property type="molecule type" value="Genomic_DNA"/>
</dbReference>
<organism evidence="7 8">
    <name type="scientific">Lepraria finkii</name>
    <dbReference type="NCBI Taxonomy" id="1340010"/>
    <lineage>
        <taxon>Eukaryota</taxon>
        <taxon>Fungi</taxon>
        <taxon>Dikarya</taxon>
        <taxon>Ascomycota</taxon>
        <taxon>Pezizomycotina</taxon>
        <taxon>Lecanoromycetes</taxon>
        <taxon>OSLEUM clade</taxon>
        <taxon>Lecanoromycetidae</taxon>
        <taxon>Lecanorales</taxon>
        <taxon>Lecanorineae</taxon>
        <taxon>Stereocaulaceae</taxon>
        <taxon>Lepraria</taxon>
    </lineage>
</organism>
<comment type="caution">
    <text evidence="7">The sequence shown here is derived from an EMBL/GenBank/DDBJ whole genome shotgun (WGS) entry which is preliminary data.</text>
</comment>
<feature type="compositionally biased region" description="Polar residues" evidence="5">
    <location>
        <begin position="1"/>
        <end position="19"/>
    </location>
</feature>
<evidence type="ECO:0000256" key="2">
    <source>
        <dbReference type="ARBA" id="ARBA00022771"/>
    </source>
</evidence>
<keyword evidence="1" id="KW-0479">Metal-binding</keyword>
<evidence type="ECO:0000256" key="1">
    <source>
        <dbReference type="ARBA" id="ARBA00022723"/>
    </source>
</evidence>
<dbReference type="Proteomes" id="UP001590951">
    <property type="component" value="Unassembled WGS sequence"/>
</dbReference>
<dbReference type="Pfam" id="PF13920">
    <property type="entry name" value="zf-C3HC4_3"/>
    <property type="match status" value="1"/>
</dbReference>
<dbReference type="PROSITE" id="PS50089">
    <property type="entry name" value="ZF_RING_2"/>
    <property type="match status" value="1"/>
</dbReference>
<dbReference type="PROSITE" id="PS00518">
    <property type="entry name" value="ZF_RING_1"/>
    <property type="match status" value="1"/>
</dbReference>
<dbReference type="SMART" id="SM00184">
    <property type="entry name" value="RING"/>
    <property type="match status" value="1"/>
</dbReference>
<dbReference type="PANTHER" id="PTHR23041">
    <property type="entry name" value="RING FINGER DOMAIN-CONTAINING"/>
    <property type="match status" value="1"/>
</dbReference>
<evidence type="ECO:0000313" key="7">
    <source>
        <dbReference type="EMBL" id="KAL2048940.1"/>
    </source>
</evidence>
<keyword evidence="8" id="KW-1185">Reference proteome</keyword>
<evidence type="ECO:0000313" key="8">
    <source>
        <dbReference type="Proteomes" id="UP001590951"/>
    </source>
</evidence>
<dbReference type="SUPFAM" id="SSF57850">
    <property type="entry name" value="RING/U-box"/>
    <property type="match status" value="1"/>
</dbReference>
<dbReference type="InterPro" id="IPR017907">
    <property type="entry name" value="Znf_RING_CS"/>
</dbReference>
<dbReference type="InterPro" id="IPR013083">
    <property type="entry name" value="Znf_RING/FYVE/PHD"/>
</dbReference>
<accession>A0ABR4ATZ0</accession>
<dbReference type="InterPro" id="IPR047134">
    <property type="entry name" value="RNF4"/>
</dbReference>
<evidence type="ECO:0000256" key="4">
    <source>
        <dbReference type="PROSITE-ProRule" id="PRU00175"/>
    </source>
</evidence>
<protein>
    <recommendedName>
        <fullName evidence="6">RING-type domain-containing protein</fullName>
    </recommendedName>
</protein>
<dbReference type="PANTHER" id="PTHR23041:SF78">
    <property type="entry name" value="E3 UBIQUITIN-PROTEIN LIGASE RNF4"/>
    <property type="match status" value="1"/>
</dbReference>
<evidence type="ECO:0000256" key="3">
    <source>
        <dbReference type="ARBA" id="ARBA00022833"/>
    </source>
</evidence>